<evidence type="ECO:0000256" key="2">
    <source>
        <dbReference type="SAM" id="SignalP"/>
    </source>
</evidence>
<reference evidence="3 5" key="1">
    <citation type="submission" date="2023-07" db="EMBL/GenBank/DDBJ databases">
        <title>Sorghum-associated microbial communities from plants grown in Nebraska, USA.</title>
        <authorList>
            <person name="Schachtman D."/>
        </authorList>
    </citation>
    <scope>NUCLEOTIDE SEQUENCE</scope>
    <source>
        <strain evidence="4 5">BE105</strain>
        <strain evidence="3">BE69</strain>
    </source>
</reference>
<keyword evidence="5" id="KW-1185">Reference proteome</keyword>
<evidence type="ECO:0000313" key="6">
    <source>
        <dbReference type="Proteomes" id="UP001253458"/>
    </source>
</evidence>
<evidence type="ECO:0000256" key="1">
    <source>
        <dbReference type="SAM" id="MobiDB-lite"/>
    </source>
</evidence>
<evidence type="ECO:0008006" key="7">
    <source>
        <dbReference type="Google" id="ProtNLM"/>
    </source>
</evidence>
<dbReference type="Proteomes" id="UP001249076">
    <property type="component" value="Unassembled WGS sequence"/>
</dbReference>
<feature type="region of interest" description="Disordered" evidence="1">
    <location>
        <begin position="127"/>
        <end position="146"/>
    </location>
</feature>
<protein>
    <recommendedName>
        <fullName evidence="7">EF-hand domain-containing protein</fullName>
    </recommendedName>
</protein>
<keyword evidence="2" id="KW-0732">Signal</keyword>
<dbReference type="RefSeq" id="WP_110960564.1">
    <property type="nucleotide sequence ID" value="NZ_JAVDTL010000001.1"/>
</dbReference>
<dbReference type="PROSITE" id="PS00018">
    <property type="entry name" value="EF_HAND_1"/>
    <property type="match status" value="1"/>
</dbReference>
<dbReference type="Proteomes" id="UP001253458">
    <property type="component" value="Unassembled WGS sequence"/>
</dbReference>
<proteinExistence type="predicted"/>
<dbReference type="EMBL" id="JAVDTS010000001">
    <property type="protein sequence ID" value="MDR6835633.1"/>
    <property type="molecule type" value="Genomic_DNA"/>
</dbReference>
<dbReference type="InterPro" id="IPR018247">
    <property type="entry name" value="EF_Hand_1_Ca_BS"/>
</dbReference>
<feature type="chain" id="PRO_5042591281" description="EF-hand domain-containing protein" evidence="2">
    <location>
        <begin position="21"/>
        <end position="146"/>
    </location>
</feature>
<gene>
    <name evidence="3" type="ORF">J2W88_000453</name>
    <name evidence="4" type="ORF">J2W93_000454</name>
</gene>
<sequence>MQKQTVLAALAAFACTAALAQAPANNTARPPSEVNPTASGGVAASAAQNKVDQRASRSTAAPADPAAGNGRAAPVAEINPSAAGGKAAAKADMRVNARLMDTNGDGMVSRAEWDAYHAQAWNQMQPTNTGVSTADIDKLNRTSATH</sequence>
<feature type="region of interest" description="Disordered" evidence="1">
    <location>
        <begin position="25"/>
        <end position="90"/>
    </location>
</feature>
<evidence type="ECO:0000313" key="3">
    <source>
        <dbReference type="EMBL" id="MDR6765195.1"/>
    </source>
</evidence>
<evidence type="ECO:0000313" key="5">
    <source>
        <dbReference type="Proteomes" id="UP001249076"/>
    </source>
</evidence>
<dbReference type="PROSITE" id="PS51257">
    <property type="entry name" value="PROKAR_LIPOPROTEIN"/>
    <property type="match status" value="1"/>
</dbReference>
<feature type="signal peptide" evidence="2">
    <location>
        <begin position="1"/>
        <end position="20"/>
    </location>
</feature>
<organism evidence="3 6">
    <name type="scientific">Acidovorax delafieldii</name>
    <name type="common">Pseudomonas delafieldii</name>
    <dbReference type="NCBI Taxonomy" id="47920"/>
    <lineage>
        <taxon>Bacteria</taxon>
        <taxon>Pseudomonadati</taxon>
        <taxon>Pseudomonadota</taxon>
        <taxon>Betaproteobacteria</taxon>
        <taxon>Burkholderiales</taxon>
        <taxon>Comamonadaceae</taxon>
        <taxon>Acidovorax</taxon>
    </lineage>
</organism>
<dbReference type="EMBL" id="JAVDTL010000001">
    <property type="protein sequence ID" value="MDR6765195.1"/>
    <property type="molecule type" value="Genomic_DNA"/>
</dbReference>
<evidence type="ECO:0000313" key="4">
    <source>
        <dbReference type="EMBL" id="MDR6835633.1"/>
    </source>
</evidence>
<dbReference type="AlphaFoldDB" id="A0AAJ2EZ23"/>
<name>A0AAJ2EZ23_ACIDE</name>
<comment type="caution">
    <text evidence="3">The sequence shown here is derived from an EMBL/GenBank/DDBJ whole genome shotgun (WGS) entry which is preliminary data.</text>
</comment>
<accession>A0AAJ2EZ23</accession>